<dbReference type="AlphaFoldDB" id="A0A427XI73"/>
<dbReference type="Pfam" id="PF00144">
    <property type="entry name" value="Beta-lactamase"/>
    <property type="match status" value="1"/>
</dbReference>
<keyword evidence="5" id="KW-1185">Reference proteome</keyword>
<dbReference type="InterPro" id="IPR001466">
    <property type="entry name" value="Beta-lactam-related"/>
</dbReference>
<evidence type="ECO:0000256" key="1">
    <source>
        <dbReference type="ARBA" id="ARBA00009009"/>
    </source>
</evidence>
<dbReference type="InterPro" id="IPR012338">
    <property type="entry name" value="Beta-lactam/transpept-like"/>
</dbReference>
<sequence length="452" mass="49239">MTVDVDTVTVPTVVNGKAGVALPVNAAAELAAQPPPTSGPPPVPVLTSRTLLDEHLASRPTTDLPAIFFAATNAEETLYLNQAGDRVFGRPEEGAVNSDTPVELFSQTKVVTCVSVLLLVDRGLISLDDSADIEKYLPELSTCQILTGYDEAGDGVLVPPERKITARMLCSHSSGLIYPRGVSLISDYCTRHSIPTTFSHPGGAEVLVAPLIYEPGSSFHYSQSIDWAGVLVERVSGMSLHDYMRKYIWGPLGAASMTFWPTEQVRQSKIWVCTRDEETNEIQLFPNGFALARPETVAEQEKSLLLGGGGLFGSQKDYLAFLRALLRSDPRYGAQDPLLSPAMYAELFTPTITSKGAEVLCDMVNSWIPVEPLHTPETVNHSVGFALCLVDVPGRRRKGTGYWGGAAKTNYWIDPVRGIAGIVGTNLYWKGTKDPWEEYAAEFERRLYASIT</sequence>
<dbReference type="PANTHER" id="PTHR43283">
    <property type="entry name" value="BETA-LACTAMASE-RELATED"/>
    <property type="match status" value="1"/>
</dbReference>
<evidence type="ECO:0000313" key="4">
    <source>
        <dbReference type="EMBL" id="RSH78548.1"/>
    </source>
</evidence>
<dbReference type="RefSeq" id="XP_028473695.1">
    <property type="nucleotide sequence ID" value="XM_028618017.1"/>
</dbReference>
<evidence type="ECO:0000259" key="3">
    <source>
        <dbReference type="Pfam" id="PF00144"/>
    </source>
</evidence>
<evidence type="ECO:0000313" key="5">
    <source>
        <dbReference type="Proteomes" id="UP000279236"/>
    </source>
</evidence>
<accession>A0A427XI73</accession>
<reference evidence="4 5" key="1">
    <citation type="submission" date="2018-11" db="EMBL/GenBank/DDBJ databases">
        <title>Genome sequence of Apiotrichum porosum DSM 27194.</title>
        <authorList>
            <person name="Aliyu H."/>
            <person name="Gorte O."/>
            <person name="Ochsenreither K."/>
        </authorList>
    </citation>
    <scope>NUCLEOTIDE SEQUENCE [LARGE SCALE GENOMIC DNA]</scope>
    <source>
        <strain evidence="4 5">DSM 27194</strain>
    </source>
</reference>
<dbReference type="EMBL" id="RSCE01000012">
    <property type="protein sequence ID" value="RSH78548.1"/>
    <property type="molecule type" value="Genomic_DNA"/>
</dbReference>
<dbReference type="InterPro" id="IPR050789">
    <property type="entry name" value="Diverse_Enzym_Activities"/>
</dbReference>
<dbReference type="GO" id="GO:0016787">
    <property type="term" value="F:hydrolase activity"/>
    <property type="evidence" value="ECO:0007669"/>
    <property type="project" value="UniProtKB-KW"/>
</dbReference>
<dbReference type="Gene3D" id="3.40.710.10">
    <property type="entry name" value="DD-peptidase/beta-lactamase superfamily"/>
    <property type="match status" value="1"/>
</dbReference>
<dbReference type="GeneID" id="39586817"/>
<gene>
    <name evidence="4" type="ORF">EHS24_002274</name>
</gene>
<dbReference type="PANTHER" id="PTHR43283:SF17">
    <property type="entry name" value="(LOVD), PUTATIVE (AFU_ORTHOLOGUE AFUA_5G00920)-RELATED"/>
    <property type="match status" value="1"/>
</dbReference>
<dbReference type="Proteomes" id="UP000279236">
    <property type="component" value="Unassembled WGS sequence"/>
</dbReference>
<organism evidence="4 5">
    <name type="scientific">Apiotrichum porosum</name>
    <dbReference type="NCBI Taxonomy" id="105984"/>
    <lineage>
        <taxon>Eukaryota</taxon>
        <taxon>Fungi</taxon>
        <taxon>Dikarya</taxon>
        <taxon>Basidiomycota</taxon>
        <taxon>Agaricomycotina</taxon>
        <taxon>Tremellomycetes</taxon>
        <taxon>Trichosporonales</taxon>
        <taxon>Trichosporonaceae</taxon>
        <taxon>Apiotrichum</taxon>
    </lineage>
</organism>
<comment type="similarity">
    <text evidence="1">Belongs to the class-A beta-lactamase family.</text>
</comment>
<dbReference type="OrthoDB" id="428260at2759"/>
<comment type="caution">
    <text evidence="4">The sequence shown here is derived from an EMBL/GenBank/DDBJ whole genome shotgun (WGS) entry which is preliminary data.</text>
</comment>
<dbReference type="SUPFAM" id="SSF56601">
    <property type="entry name" value="beta-lactamase/transpeptidase-like"/>
    <property type="match status" value="1"/>
</dbReference>
<keyword evidence="2" id="KW-0378">Hydrolase</keyword>
<feature type="domain" description="Beta-lactamase-related" evidence="3">
    <location>
        <begin position="62"/>
        <end position="426"/>
    </location>
</feature>
<dbReference type="STRING" id="105984.A0A427XI73"/>
<name>A0A427XI73_9TREE</name>
<proteinExistence type="inferred from homology"/>
<protein>
    <recommendedName>
        <fullName evidence="3">Beta-lactamase-related domain-containing protein</fullName>
    </recommendedName>
</protein>
<evidence type="ECO:0000256" key="2">
    <source>
        <dbReference type="ARBA" id="ARBA00022801"/>
    </source>
</evidence>